<evidence type="ECO:0000259" key="7">
    <source>
        <dbReference type="PROSITE" id="PS50850"/>
    </source>
</evidence>
<dbReference type="CDD" id="cd17324">
    <property type="entry name" value="MFS_NepI_like"/>
    <property type="match status" value="1"/>
</dbReference>
<feature type="transmembrane region" description="Helical" evidence="6">
    <location>
        <begin position="87"/>
        <end position="106"/>
    </location>
</feature>
<feature type="transmembrane region" description="Helical" evidence="6">
    <location>
        <begin position="12"/>
        <end position="34"/>
    </location>
</feature>
<feature type="transmembrane region" description="Helical" evidence="6">
    <location>
        <begin position="374"/>
        <end position="393"/>
    </location>
</feature>
<evidence type="ECO:0000256" key="6">
    <source>
        <dbReference type="SAM" id="Phobius"/>
    </source>
</evidence>
<protein>
    <submittedName>
        <fullName evidence="8">DHA1 family inner membrane transport protein</fullName>
    </submittedName>
</protein>
<dbReference type="InterPro" id="IPR011701">
    <property type="entry name" value="MFS"/>
</dbReference>
<reference evidence="8 9" key="1">
    <citation type="submission" date="2020-08" db="EMBL/GenBank/DDBJ databases">
        <title>Sequencing the genomes of 1000 actinobacteria strains.</title>
        <authorList>
            <person name="Klenk H.-P."/>
        </authorList>
    </citation>
    <scope>NUCLEOTIDE SEQUENCE [LARGE SCALE GENOMIC DNA]</scope>
    <source>
        <strain evidence="8 9">DSM 43149</strain>
    </source>
</reference>
<comment type="caution">
    <text evidence="8">The sequence shown here is derived from an EMBL/GenBank/DDBJ whole genome shotgun (WGS) entry which is preliminary data.</text>
</comment>
<dbReference type="GO" id="GO:0022857">
    <property type="term" value="F:transmembrane transporter activity"/>
    <property type="evidence" value="ECO:0007669"/>
    <property type="project" value="InterPro"/>
</dbReference>
<evidence type="ECO:0000256" key="5">
    <source>
        <dbReference type="ARBA" id="ARBA00023136"/>
    </source>
</evidence>
<dbReference type="Pfam" id="PF07690">
    <property type="entry name" value="MFS_1"/>
    <property type="match status" value="1"/>
</dbReference>
<keyword evidence="3 6" id="KW-0812">Transmembrane</keyword>
<name>A0A7W7I1P0_9ACTN</name>
<dbReference type="SUPFAM" id="SSF103473">
    <property type="entry name" value="MFS general substrate transporter"/>
    <property type="match status" value="1"/>
</dbReference>
<dbReference type="InterPro" id="IPR036259">
    <property type="entry name" value="MFS_trans_sf"/>
</dbReference>
<evidence type="ECO:0000256" key="1">
    <source>
        <dbReference type="ARBA" id="ARBA00004651"/>
    </source>
</evidence>
<accession>A0A7W7I1P0</accession>
<dbReference type="Gene3D" id="1.20.1250.20">
    <property type="entry name" value="MFS general substrate transporter like domains"/>
    <property type="match status" value="1"/>
</dbReference>
<comment type="subcellular location">
    <subcellularLocation>
        <location evidence="1">Cell membrane</location>
        <topology evidence="1">Multi-pass membrane protein</topology>
    </subcellularLocation>
</comment>
<feature type="transmembrane region" description="Helical" evidence="6">
    <location>
        <begin position="54"/>
        <end position="75"/>
    </location>
</feature>
<evidence type="ECO:0000256" key="2">
    <source>
        <dbReference type="ARBA" id="ARBA00022475"/>
    </source>
</evidence>
<dbReference type="Proteomes" id="UP000578112">
    <property type="component" value="Unassembled WGS sequence"/>
</dbReference>
<feature type="transmembrane region" description="Helical" evidence="6">
    <location>
        <begin position="308"/>
        <end position="326"/>
    </location>
</feature>
<evidence type="ECO:0000313" key="8">
    <source>
        <dbReference type="EMBL" id="MBB4764848.1"/>
    </source>
</evidence>
<dbReference type="PANTHER" id="PTHR43124">
    <property type="entry name" value="PURINE EFFLUX PUMP PBUE"/>
    <property type="match status" value="1"/>
</dbReference>
<keyword evidence="4 6" id="KW-1133">Transmembrane helix</keyword>
<feature type="transmembrane region" description="Helical" evidence="6">
    <location>
        <begin position="216"/>
        <end position="236"/>
    </location>
</feature>
<dbReference type="EMBL" id="JACHNH010000001">
    <property type="protein sequence ID" value="MBB4764848.1"/>
    <property type="molecule type" value="Genomic_DNA"/>
</dbReference>
<organism evidence="8 9">
    <name type="scientific">Actinoplanes digitatis</name>
    <dbReference type="NCBI Taxonomy" id="1868"/>
    <lineage>
        <taxon>Bacteria</taxon>
        <taxon>Bacillati</taxon>
        <taxon>Actinomycetota</taxon>
        <taxon>Actinomycetes</taxon>
        <taxon>Micromonosporales</taxon>
        <taxon>Micromonosporaceae</taxon>
        <taxon>Actinoplanes</taxon>
    </lineage>
</organism>
<sequence>MDQLSRNLRWGALGALAMGGVAIGLTEFVAMGLLPEISRGLLPQAYSESPADAVAQGGWTITAYALGVVVGAPVIAAATARVPRRRLVLGLLAVFVIGTVASAVAPSFGLVLVARFVAALPHGAYFGAAGLLAATLMGPGRQARGYAVVLSGLTAANIVGVPLITRLGQTAGWRVAYLVIAAVFLITLAAVRILVPEVAATPGGSPAGELRALRTPRVWLAAATATAGFAGFFAVYSYLAPVTTEVAGLSAGTVPWVLVAMGLGMAVGNALGGWLADRDLRRATLAGFAAAIAAIVVFALIADTTAGLFLGAFLAGGTSLFVGPALQARLIDVAPSAQLMGAAVSQSALNLANSLGAALGGLVIARGLGYLAPAWVGVALVAVGLCLAAAGFAGERRGPTGTVNSNAQCIVDADDRGLPVTR</sequence>
<feature type="transmembrane region" description="Helical" evidence="6">
    <location>
        <begin position="347"/>
        <end position="368"/>
    </location>
</feature>
<dbReference type="AlphaFoldDB" id="A0A7W7I1P0"/>
<dbReference type="InterPro" id="IPR050189">
    <property type="entry name" value="MFS_Efflux_Transporters"/>
</dbReference>
<dbReference type="PANTHER" id="PTHR43124:SF3">
    <property type="entry name" value="CHLORAMPHENICOL EFFLUX PUMP RV0191"/>
    <property type="match status" value="1"/>
</dbReference>
<dbReference type="GO" id="GO:0005886">
    <property type="term" value="C:plasma membrane"/>
    <property type="evidence" value="ECO:0007669"/>
    <property type="project" value="UniProtKB-SubCell"/>
</dbReference>
<feature type="domain" description="Major facilitator superfamily (MFS) profile" evidence="7">
    <location>
        <begin position="12"/>
        <end position="397"/>
    </location>
</feature>
<evidence type="ECO:0000256" key="3">
    <source>
        <dbReference type="ARBA" id="ARBA00022692"/>
    </source>
</evidence>
<dbReference type="RefSeq" id="WP_184995990.1">
    <property type="nucleotide sequence ID" value="NZ_BOMK01000003.1"/>
</dbReference>
<feature type="transmembrane region" description="Helical" evidence="6">
    <location>
        <begin position="256"/>
        <end position="276"/>
    </location>
</feature>
<dbReference type="InterPro" id="IPR020846">
    <property type="entry name" value="MFS_dom"/>
</dbReference>
<evidence type="ECO:0000256" key="4">
    <source>
        <dbReference type="ARBA" id="ARBA00022989"/>
    </source>
</evidence>
<feature type="transmembrane region" description="Helical" evidence="6">
    <location>
        <begin position="146"/>
        <end position="164"/>
    </location>
</feature>
<gene>
    <name evidence="8" type="ORF">BJ971_005404</name>
</gene>
<keyword evidence="9" id="KW-1185">Reference proteome</keyword>
<feature type="transmembrane region" description="Helical" evidence="6">
    <location>
        <begin position="176"/>
        <end position="195"/>
    </location>
</feature>
<keyword evidence="5 6" id="KW-0472">Membrane</keyword>
<feature type="transmembrane region" description="Helical" evidence="6">
    <location>
        <begin position="112"/>
        <end position="134"/>
    </location>
</feature>
<dbReference type="PROSITE" id="PS50850">
    <property type="entry name" value="MFS"/>
    <property type="match status" value="1"/>
</dbReference>
<evidence type="ECO:0000313" key="9">
    <source>
        <dbReference type="Proteomes" id="UP000578112"/>
    </source>
</evidence>
<proteinExistence type="predicted"/>
<keyword evidence="2" id="KW-1003">Cell membrane</keyword>
<feature type="transmembrane region" description="Helical" evidence="6">
    <location>
        <begin position="283"/>
        <end position="302"/>
    </location>
</feature>